<sequence>MRGVEGIERELARMRLRSDGLYDLRASVLNLLVVADEGLAGEVSEVISRLSGNHPSRSIILITDSGAPESRLDVQISTMCNVPGPEGRHVCSEQITLHIEGEPARHPESFADPLLLPDLPAVMWCPGEISLDAPGFRRLAGMADRLILDSATAGDCGRAMRKMAGFVDEPGMPHLGDLQWTALLPWRSFIAALFDPPERAPALRELRRVRIEHRPGGLCRALLLAGWLASALGLHPESRKRSGDAREYDLSGGVRLELEQLGSDAAPPRVLIESAGASFEVSVGRLRIREGSSVTERAVRLEAPGTGDLLGEELTFFGRDGAYEAALKVAAEL</sequence>
<dbReference type="EMBL" id="SKBU01000006">
    <property type="protein sequence ID" value="TCJ20086.1"/>
    <property type="molecule type" value="Genomic_DNA"/>
</dbReference>
<dbReference type="PANTHER" id="PTHR38658:SF1">
    <property type="entry name" value="OXPP CYCLE PROTEIN OPCA-RELATED"/>
    <property type="match status" value="1"/>
</dbReference>
<keyword evidence="4" id="KW-1185">Reference proteome</keyword>
<dbReference type="Pfam" id="PF10128">
    <property type="entry name" value="OpcA_G6PD_assem"/>
    <property type="match status" value="1"/>
</dbReference>
<protein>
    <recommendedName>
        <fullName evidence="5">Glucose-6-phosphate dehydrogenase</fullName>
    </recommendedName>
</protein>
<evidence type="ECO:0008006" key="5">
    <source>
        <dbReference type="Google" id="ProtNLM"/>
    </source>
</evidence>
<gene>
    <name evidence="3" type="ORF">E0L93_03850</name>
</gene>
<evidence type="ECO:0000259" key="2">
    <source>
        <dbReference type="Pfam" id="PF20171"/>
    </source>
</evidence>
<comment type="caution">
    <text evidence="3">The sequence shown here is derived from an EMBL/GenBank/DDBJ whole genome shotgun (WGS) entry which is preliminary data.</text>
</comment>
<proteinExistence type="predicted"/>
<dbReference type="Proteomes" id="UP000295244">
    <property type="component" value="Unassembled WGS sequence"/>
</dbReference>
<reference evidence="3 4" key="1">
    <citation type="submission" date="2019-03" db="EMBL/GenBank/DDBJ databases">
        <title>Whole genome sequence of a novel Rubrobacter taiwanensis strain, isolated from Yellowstone National Park.</title>
        <authorList>
            <person name="Freed S."/>
            <person name="Ramaley R.F."/>
            <person name="Kyndt J.A."/>
        </authorList>
    </citation>
    <scope>NUCLEOTIDE SEQUENCE [LARGE SCALE GENOMIC DNA]</scope>
    <source>
        <strain evidence="3 4">Yellowstone</strain>
    </source>
</reference>
<dbReference type="PANTHER" id="PTHR38658">
    <property type="entry name" value="OXPP CYCLE PROTEIN OPCA-RELATED"/>
    <property type="match status" value="1"/>
</dbReference>
<dbReference type="OrthoDB" id="128564at2"/>
<dbReference type="RefSeq" id="WP_132688686.1">
    <property type="nucleotide sequence ID" value="NZ_SKBU01000006.1"/>
</dbReference>
<feature type="domain" description="Glucose-6-phosphate dehydrogenase assembly protein OpcA C-terminal" evidence="2">
    <location>
        <begin position="174"/>
        <end position="327"/>
    </location>
</feature>
<organism evidence="3 4">
    <name type="scientific">Rubrobacter taiwanensis</name>
    <dbReference type="NCBI Taxonomy" id="185139"/>
    <lineage>
        <taxon>Bacteria</taxon>
        <taxon>Bacillati</taxon>
        <taxon>Actinomycetota</taxon>
        <taxon>Rubrobacteria</taxon>
        <taxon>Rubrobacterales</taxon>
        <taxon>Rubrobacteraceae</taxon>
        <taxon>Rubrobacter</taxon>
    </lineage>
</organism>
<feature type="domain" description="Glucose-6-phosphate dehydrogenase assembly protein OpcA N-terminal" evidence="1">
    <location>
        <begin position="49"/>
        <end position="164"/>
    </location>
</feature>
<dbReference type="AlphaFoldDB" id="A0A4R1BS09"/>
<dbReference type="InterPro" id="IPR046801">
    <property type="entry name" value="OpcA_G6PD_N"/>
</dbReference>
<evidence type="ECO:0000313" key="3">
    <source>
        <dbReference type="EMBL" id="TCJ20086.1"/>
    </source>
</evidence>
<accession>A0A4R1BS09</accession>
<dbReference type="InterPro" id="IPR004555">
    <property type="entry name" value="G6PDH_assembly_OpcA"/>
</dbReference>
<evidence type="ECO:0000313" key="4">
    <source>
        <dbReference type="Proteomes" id="UP000295244"/>
    </source>
</evidence>
<evidence type="ECO:0000259" key="1">
    <source>
        <dbReference type="Pfam" id="PF10128"/>
    </source>
</evidence>
<name>A0A4R1BS09_9ACTN</name>
<dbReference type="InterPro" id="IPR046802">
    <property type="entry name" value="OpcA_G6PD_C"/>
</dbReference>
<dbReference type="Pfam" id="PF20171">
    <property type="entry name" value="OpcA_G6PD_C"/>
    <property type="match status" value="1"/>
</dbReference>